<dbReference type="OrthoDB" id="3246731at2759"/>
<accession>A0A8H6X6C3</accession>
<reference evidence="1" key="1">
    <citation type="submission" date="2020-05" db="EMBL/GenBank/DDBJ databases">
        <title>Mycena genomes resolve the evolution of fungal bioluminescence.</title>
        <authorList>
            <person name="Tsai I.J."/>
        </authorList>
    </citation>
    <scope>NUCLEOTIDE SEQUENCE</scope>
    <source>
        <strain evidence="1">160909Yilan</strain>
    </source>
</reference>
<dbReference type="Proteomes" id="UP000623467">
    <property type="component" value="Unassembled WGS sequence"/>
</dbReference>
<evidence type="ECO:0000313" key="1">
    <source>
        <dbReference type="EMBL" id="KAF7335198.1"/>
    </source>
</evidence>
<proteinExistence type="predicted"/>
<organism evidence="1 2">
    <name type="scientific">Mycena sanguinolenta</name>
    <dbReference type="NCBI Taxonomy" id="230812"/>
    <lineage>
        <taxon>Eukaryota</taxon>
        <taxon>Fungi</taxon>
        <taxon>Dikarya</taxon>
        <taxon>Basidiomycota</taxon>
        <taxon>Agaricomycotina</taxon>
        <taxon>Agaricomycetes</taxon>
        <taxon>Agaricomycetidae</taxon>
        <taxon>Agaricales</taxon>
        <taxon>Marasmiineae</taxon>
        <taxon>Mycenaceae</taxon>
        <taxon>Mycena</taxon>
    </lineage>
</organism>
<dbReference type="EMBL" id="JACAZH010000042">
    <property type="protein sequence ID" value="KAF7335198.1"/>
    <property type="molecule type" value="Genomic_DNA"/>
</dbReference>
<keyword evidence="2" id="KW-1185">Reference proteome</keyword>
<dbReference type="AlphaFoldDB" id="A0A8H6X6C3"/>
<name>A0A8H6X6C3_9AGAR</name>
<sequence>METWVLNQMKSLIGTRAFTTSQSAQAHLILFTRIFEIAHADTGIPCRFRHIHGEGFELWITDSHKGQALGAGKFCQKLCAELGDTYWPMERTRLLRSLTPCDHLSHFLRFCTVHFIRNIDKIRAYITPEVRRAMLSLSSSQVHPDLEGAFRIIENGGRKAKAWLKDKRTGSPFALPALYQPLSCIPLEIWKSGSSTTNGNEQSHRNINRDGVNLTLLGGVMRGMQYDARAIGAIDLYSSQGIYVRDQTATHFRRLQRSHNRHIFVQSRNAAAAREIEKEDSVLPSQTTTVNANKVTSKPARVHNAQPLFSTGPLPPTATHVPPPLSSWLDEYMQVDVPSTQPLRVLPNVTEYSDFSSSSSFYPAHTGANDLDILPEDNLDQYWAMHHVPLYPFDATTVIPYDHTPYLHIPGVYDLPQQSRTLFSDLNS</sequence>
<protein>
    <submittedName>
        <fullName evidence="1">Uncharacterized protein</fullName>
    </submittedName>
</protein>
<evidence type="ECO:0000313" key="2">
    <source>
        <dbReference type="Proteomes" id="UP000623467"/>
    </source>
</evidence>
<comment type="caution">
    <text evidence="1">The sequence shown here is derived from an EMBL/GenBank/DDBJ whole genome shotgun (WGS) entry which is preliminary data.</text>
</comment>
<gene>
    <name evidence="1" type="ORF">MSAN_02353100</name>
</gene>